<evidence type="ECO:0000313" key="4">
    <source>
        <dbReference type="Proteomes" id="UP001152797"/>
    </source>
</evidence>
<feature type="compositionally biased region" description="Basic and acidic residues" evidence="1">
    <location>
        <begin position="113"/>
        <end position="123"/>
    </location>
</feature>
<evidence type="ECO:0000313" key="2">
    <source>
        <dbReference type="EMBL" id="CAI4006564.1"/>
    </source>
</evidence>
<evidence type="ECO:0000256" key="1">
    <source>
        <dbReference type="SAM" id="MobiDB-lite"/>
    </source>
</evidence>
<feature type="region of interest" description="Disordered" evidence="1">
    <location>
        <begin position="1"/>
        <end position="123"/>
    </location>
</feature>
<feature type="compositionally biased region" description="Low complexity" evidence="1">
    <location>
        <begin position="15"/>
        <end position="31"/>
    </location>
</feature>
<dbReference type="Proteomes" id="UP001152797">
    <property type="component" value="Unassembled WGS sequence"/>
</dbReference>
<comment type="caution">
    <text evidence="2">The sequence shown here is derived from an EMBL/GenBank/DDBJ whole genome shotgun (WGS) entry which is preliminary data.</text>
</comment>
<reference evidence="2" key="1">
    <citation type="submission" date="2022-10" db="EMBL/GenBank/DDBJ databases">
        <authorList>
            <person name="Chen Y."/>
            <person name="Dougan E. K."/>
            <person name="Chan C."/>
            <person name="Rhodes N."/>
            <person name="Thang M."/>
        </authorList>
    </citation>
    <scope>NUCLEOTIDE SEQUENCE</scope>
</reference>
<reference evidence="3" key="2">
    <citation type="submission" date="2024-04" db="EMBL/GenBank/DDBJ databases">
        <authorList>
            <person name="Chen Y."/>
            <person name="Shah S."/>
            <person name="Dougan E. K."/>
            <person name="Thang M."/>
            <person name="Chan C."/>
        </authorList>
    </citation>
    <scope>NUCLEOTIDE SEQUENCE [LARGE SCALE GENOMIC DNA]</scope>
</reference>
<accession>A0A9P1D9B0</accession>
<proteinExistence type="predicted"/>
<feature type="compositionally biased region" description="Basic and acidic residues" evidence="1">
    <location>
        <begin position="53"/>
        <end position="63"/>
    </location>
</feature>
<dbReference type="EMBL" id="CAMXCT020003857">
    <property type="protein sequence ID" value="CAL1159939.1"/>
    <property type="molecule type" value="Genomic_DNA"/>
</dbReference>
<keyword evidence="4" id="KW-1185">Reference proteome</keyword>
<organism evidence="2">
    <name type="scientific">Cladocopium goreaui</name>
    <dbReference type="NCBI Taxonomy" id="2562237"/>
    <lineage>
        <taxon>Eukaryota</taxon>
        <taxon>Sar</taxon>
        <taxon>Alveolata</taxon>
        <taxon>Dinophyceae</taxon>
        <taxon>Suessiales</taxon>
        <taxon>Symbiodiniaceae</taxon>
        <taxon>Cladocopium</taxon>
    </lineage>
</organism>
<dbReference type="EMBL" id="CAMXCT010003857">
    <property type="protein sequence ID" value="CAI4006564.1"/>
    <property type="molecule type" value="Genomic_DNA"/>
</dbReference>
<dbReference type="EMBL" id="CAMXCT030003857">
    <property type="protein sequence ID" value="CAL4793876.1"/>
    <property type="molecule type" value="Genomic_DNA"/>
</dbReference>
<dbReference type="OrthoDB" id="10271917at2759"/>
<dbReference type="AlphaFoldDB" id="A0A9P1D9B0"/>
<name>A0A9P1D9B0_9DINO</name>
<protein>
    <submittedName>
        <fullName evidence="2">Uncharacterized protein</fullName>
    </submittedName>
</protein>
<gene>
    <name evidence="2" type="ORF">C1SCF055_LOCUS32195</name>
</gene>
<evidence type="ECO:0000313" key="3">
    <source>
        <dbReference type="EMBL" id="CAL1159939.1"/>
    </source>
</evidence>
<feature type="compositionally biased region" description="Basic residues" evidence="1">
    <location>
        <begin position="79"/>
        <end position="92"/>
    </location>
</feature>
<sequence>MAPKKRPASARDGTTLALPPSASPKAKAKTSNEAIGSDENNDKDSLFAEPGDEETKPGDNTEGKEEEPEDSAHNAKPTPKPKKTKKREKQVKKKEEKKAVQKKMKRPAAATGDDEKEKKESAIPDHIWEMFSKEAAKHPKPRQFKTKLINKLFKEDGSGGYIMCAEDPWFQQQKEIFHKRYGKDEQQGTPKDVFLYQVFHGNKEALDQAIQNGSVQQWQQDGVPFCGCRKTKAGVENARQDTTKIGAKEVKLDGSQYQALSKAFKTLSWSFGDQQLCDGGTGGGAPSSSSGQNRAVEDVGLTKEMITTLQDAKNAQEKLHATAMKLLNKCSSVADQQEFKATVKALKDWSQKNEYVLAWKRELPDESPLTPTNFRAFITDQADSTRKLNEEVEKFKALLKTRGEF</sequence>